<reference evidence="8 9" key="1">
    <citation type="submission" date="2020-11" db="EMBL/GenBank/DDBJ databases">
        <title>Kaistella gelatinilytica sp. nov., a flavobacterium isolated from Antarctic Soil.</title>
        <authorList>
            <person name="Li J."/>
        </authorList>
    </citation>
    <scope>NUCLEOTIDE SEQUENCE [LARGE SCALE GENOMIC DNA]</scope>
    <source>
        <strain evidence="8 9">G5-32</strain>
    </source>
</reference>
<evidence type="ECO:0000256" key="5">
    <source>
        <dbReference type="ARBA" id="ARBA00023136"/>
    </source>
</evidence>
<feature type="transmembrane region" description="Helical" evidence="6">
    <location>
        <begin position="101"/>
        <end position="120"/>
    </location>
</feature>
<name>A0ABS0F7N4_9FLAO</name>
<feature type="transmembrane region" description="Helical" evidence="6">
    <location>
        <begin position="235"/>
        <end position="255"/>
    </location>
</feature>
<feature type="domain" description="EamA" evidence="7">
    <location>
        <begin position="8"/>
        <end position="145"/>
    </location>
</feature>
<organism evidence="8 9">
    <name type="scientific">Kaistella gelatinilytica</name>
    <dbReference type="NCBI Taxonomy" id="2787636"/>
    <lineage>
        <taxon>Bacteria</taxon>
        <taxon>Pseudomonadati</taxon>
        <taxon>Bacteroidota</taxon>
        <taxon>Flavobacteriia</taxon>
        <taxon>Flavobacteriales</taxon>
        <taxon>Weeksellaceae</taxon>
        <taxon>Chryseobacterium group</taxon>
        <taxon>Kaistella</taxon>
    </lineage>
</organism>
<feature type="transmembrane region" description="Helical" evidence="6">
    <location>
        <begin position="41"/>
        <end position="58"/>
    </location>
</feature>
<dbReference type="PANTHER" id="PTHR32322">
    <property type="entry name" value="INNER MEMBRANE TRANSPORTER"/>
    <property type="match status" value="1"/>
</dbReference>
<dbReference type="Pfam" id="PF00892">
    <property type="entry name" value="EamA"/>
    <property type="match status" value="2"/>
</dbReference>
<dbReference type="InterPro" id="IPR000620">
    <property type="entry name" value="EamA_dom"/>
</dbReference>
<comment type="subcellular location">
    <subcellularLocation>
        <location evidence="1">Cell membrane</location>
        <topology evidence="1">Multi-pass membrane protein</topology>
    </subcellularLocation>
</comment>
<evidence type="ECO:0000259" key="7">
    <source>
        <dbReference type="Pfam" id="PF00892"/>
    </source>
</evidence>
<feature type="transmembrane region" description="Helical" evidence="6">
    <location>
        <begin position="296"/>
        <end position="314"/>
    </location>
</feature>
<evidence type="ECO:0000256" key="6">
    <source>
        <dbReference type="SAM" id="Phobius"/>
    </source>
</evidence>
<dbReference type="InterPro" id="IPR050638">
    <property type="entry name" value="AA-Vitamin_Transporters"/>
</dbReference>
<dbReference type="SUPFAM" id="SSF103481">
    <property type="entry name" value="Multidrug resistance efflux transporter EmrE"/>
    <property type="match status" value="2"/>
</dbReference>
<evidence type="ECO:0000256" key="2">
    <source>
        <dbReference type="ARBA" id="ARBA00022475"/>
    </source>
</evidence>
<dbReference type="InterPro" id="IPR037185">
    <property type="entry name" value="EmrE-like"/>
</dbReference>
<evidence type="ECO:0000256" key="4">
    <source>
        <dbReference type="ARBA" id="ARBA00022989"/>
    </source>
</evidence>
<feature type="transmembrane region" description="Helical" evidence="6">
    <location>
        <begin position="132"/>
        <end position="149"/>
    </location>
</feature>
<feature type="transmembrane region" description="Helical" evidence="6">
    <location>
        <begin position="78"/>
        <end position="95"/>
    </location>
</feature>
<dbReference type="EMBL" id="JADPVI010000001">
    <property type="protein sequence ID" value="MBF8455718.1"/>
    <property type="molecule type" value="Genomic_DNA"/>
</dbReference>
<feature type="transmembrane region" description="Helical" evidence="6">
    <location>
        <begin position="161"/>
        <end position="180"/>
    </location>
</feature>
<keyword evidence="3 6" id="KW-0812">Transmembrane</keyword>
<keyword evidence="9" id="KW-1185">Reference proteome</keyword>
<dbReference type="Proteomes" id="UP000660070">
    <property type="component" value="Unassembled WGS sequence"/>
</dbReference>
<feature type="transmembrane region" description="Helical" evidence="6">
    <location>
        <begin position="9"/>
        <end position="29"/>
    </location>
</feature>
<sequence>MEKKSIFKGVLYVAMGASIFGMLATFVKLSYRDGYTTSEVTTAQFVLGLLGLLILNVIQTKTSKKNLAKPTAKEIKILMLAGTSLGCTSLFYYLCVQYINVSIAIVLLMQSVWFSVVVESFISKKFPNAKKVIATIIVLAGTFLATNLINLDVKLDWHGVFWGLMAAASFTATMFTSNTLATHIPVLRKSLIMLSGGGVIVFIFLFFAQIGPLHFDVLKSFYLNFTDNTQHIKPFEFSIFYTYGFILALFGTIIPPTLFNLGFPKTGLGLGSIISSLELPVSVTMAFILLGEKVILIQWVGIVLILFAIVLMNLPSRKKDLLPEFVKVKK</sequence>
<gene>
    <name evidence="8" type="ORF">IV494_00870</name>
</gene>
<feature type="domain" description="EamA" evidence="7">
    <location>
        <begin position="159"/>
        <end position="313"/>
    </location>
</feature>
<keyword evidence="4 6" id="KW-1133">Transmembrane helix</keyword>
<keyword evidence="2" id="KW-1003">Cell membrane</keyword>
<evidence type="ECO:0000256" key="3">
    <source>
        <dbReference type="ARBA" id="ARBA00022692"/>
    </source>
</evidence>
<comment type="caution">
    <text evidence="8">The sequence shown here is derived from an EMBL/GenBank/DDBJ whole genome shotgun (WGS) entry which is preliminary data.</text>
</comment>
<evidence type="ECO:0000313" key="9">
    <source>
        <dbReference type="Proteomes" id="UP000660070"/>
    </source>
</evidence>
<dbReference type="RefSeq" id="WP_196078285.1">
    <property type="nucleotide sequence ID" value="NZ_JADPVI010000001.1"/>
</dbReference>
<dbReference type="PANTHER" id="PTHR32322:SF18">
    <property type="entry name" value="S-ADENOSYLMETHIONINE_S-ADENOSYLHOMOCYSTEINE TRANSPORTER"/>
    <property type="match status" value="1"/>
</dbReference>
<evidence type="ECO:0000313" key="8">
    <source>
        <dbReference type="EMBL" id="MBF8455718.1"/>
    </source>
</evidence>
<proteinExistence type="predicted"/>
<keyword evidence="5 6" id="KW-0472">Membrane</keyword>
<feature type="transmembrane region" description="Helical" evidence="6">
    <location>
        <begin position="267"/>
        <end position="290"/>
    </location>
</feature>
<evidence type="ECO:0000256" key="1">
    <source>
        <dbReference type="ARBA" id="ARBA00004651"/>
    </source>
</evidence>
<accession>A0ABS0F7N4</accession>
<feature type="transmembrane region" description="Helical" evidence="6">
    <location>
        <begin position="192"/>
        <end position="215"/>
    </location>
</feature>
<protein>
    <submittedName>
        <fullName evidence="8">EamA family transporter</fullName>
    </submittedName>
</protein>